<keyword evidence="4" id="KW-0145">Chemotaxis</keyword>
<dbReference type="CDD" id="cd06225">
    <property type="entry name" value="HAMP"/>
    <property type="match status" value="1"/>
</dbReference>
<name>A0A6J4E2X6_9PSED</name>
<comment type="similarity">
    <text evidence="9">Belongs to the methyl-accepting chemotaxis (MCP) protein family.</text>
</comment>
<dbReference type="Pfam" id="PF12729">
    <property type="entry name" value="4HB_MCP_1"/>
    <property type="match status" value="1"/>
</dbReference>
<dbReference type="InterPro" id="IPR004089">
    <property type="entry name" value="MCPsignal_dom"/>
</dbReference>
<evidence type="ECO:0000256" key="8">
    <source>
        <dbReference type="ARBA" id="ARBA00023224"/>
    </source>
</evidence>
<evidence type="ECO:0000313" key="15">
    <source>
        <dbReference type="EMBL" id="BCG24087.1"/>
    </source>
</evidence>
<feature type="transmembrane region" description="Helical" evidence="12">
    <location>
        <begin position="12"/>
        <end position="31"/>
    </location>
</feature>
<proteinExistence type="inferred from homology"/>
<evidence type="ECO:0000256" key="6">
    <source>
        <dbReference type="ARBA" id="ARBA00022989"/>
    </source>
</evidence>
<dbReference type="SUPFAM" id="SSF58104">
    <property type="entry name" value="Methyl-accepting chemotaxis protein (MCP) signaling domain"/>
    <property type="match status" value="1"/>
</dbReference>
<evidence type="ECO:0000256" key="3">
    <source>
        <dbReference type="ARBA" id="ARBA00022481"/>
    </source>
</evidence>
<dbReference type="PRINTS" id="PR00260">
    <property type="entry name" value="CHEMTRNSDUCR"/>
</dbReference>
<feature type="domain" description="HAMP" evidence="14">
    <location>
        <begin position="212"/>
        <end position="264"/>
    </location>
</feature>
<evidence type="ECO:0000256" key="1">
    <source>
        <dbReference type="ARBA" id="ARBA00004651"/>
    </source>
</evidence>
<dbReference type="FunFam" id="1.10.287.950:FF:000001">
    <property type="entry name" value="Methyl-accepting chemotaxis sensory transducer"/>
    <property type="match status" value="1"/>
</dbReference>
<reference evidence="15 17" key="1">
    <citation type="submission" date="2020-05" db="EMBL/GenBank/DDBJ databases">
        <title>Characterization of novel class B3 metallo-beta-lactamase from novel Pseudomonas species.</title>
        <authorList>
            <person name="Yamada K."/>
            <person name="Aoki K."/>
            <person name="Ishii Y."/>
        </authorList>
    </citation>
    <scope>NUCLEOTIDE SEQUENCE [LARGE SCALE GENOMIC DNA]</scope>
    <source>
        <strain evidence="15 17">TUM18999</strain>
        <strain evidence="16 18">TUM20286</strain>
    </source>
</reference>
<keyword evidence="3" id="KW-0488">Methylation</keyword>
<dbReference type="AlphaFoldDB" id="A0A6J4E2X6"/>
<evidence type="ECO:0000256" key="4">
    <source>
        <dbReference type="ARBA" id="ARBA00022500"/>
    </source>
</evidence>
<evidence type="ECO:0000256" key="9">
    <source>
        <dbReference type="ARBA" id="ARBA00029447"/>
    </source>
</evidence>
<dbReference type="Gene3D" id="1.10.287.950">
    <property type="entry name" value="Methyl-accepting chemotaxis protein"/>
    <property type="match status" value="1"/>
</dbReference>
<evidence type="ECO:0000313" key="18">
    <source>
        <dbReference type="Proteomes" id="UP001054892"/>
    </source>
</evidence>
<evidence type="ECO:0000256" key="10">
    <source>
        <dbReference type="PROSITE-ProRule" id="PRU00284"/>
    </source>
</evidence>
<sequence>MFLRQFPIAPRAAFGFAIITLLLVLTGLFSLNRMSVINDASTEISQSWLPSVRTIAQINLSLTELRQVQLGHVLATDQSSQQFLETRMREIIAQLEKAESTYKASIDPGRDQQLFDRYIQERQGFIAGVDKLLAMSKGGEKAAATELIQGPLLDNYRTTLKALNELSDYNTQGADAANAQADENYASATTAVISVLVIAALVTVALAWALTRSITVPLGEAVLVAGVVASGDLTGRIDTAGNDEPAKLLTALQRMQQQLRGTIQQIGNSATQLASAAEELNAVTEEGNRSLTRQHDEIEMAATAVNEMTAAVEEVARNASSTSDASRASEESAQSGRDRVQQTVQAIRSMSQEVAHTSTLVGGLADRAQSISKVLDVIRAIAEQTNLLALNAAIEAARAGEQGRGFAVVADEVRALAHRTQESTREIEQMIGSIQSGTGEAVGAMNQNDQRARQMLEIAEAAGRALVEITEQVGQINERTLVIASAAEEQAQVAREVDRNLVNIRDISVQTATGANQTAAASQELSRLAVELNGMVARFTV</sequence>
<dbReference type="SMART" id="SM00283">
    <property type="entry name" value="MA"/>
    <property type="match status" value="1"/>
</dbReference>
<dbReference type="CDD" id="cd19411">
    <property type="entry name" value="MCP2201-like_sensor"/>
    <property type="match status" value="1"/>
</dbReference>
<feature type="compositionally biased region" description="Polar residues" evidence="11">
    <location>
        <begin position="318"/>
        <end position="339"/>
    </location>
</feature>
<evidence type="ECO:0000256" key="12">
    <source>
        <dbReference type="SAM" id="Phobius"/>
    </source>
</evidence>
<protein>
    <submittedName>
        <fullName evidence="15">Chemotaxis transducer</fullName>
    </submittedName>
</protein>
<feature type="transmembrane region" description="Helical" evidence="12">
    <location>
        <begin position="191"/>
        <end position="210"/>
    </location>
</feature>
<dbReference type="PANTHER" id="PTHR32089">
    <property type="entry name" value="METHYL-ACCEPTING CHEMOTAXIS PROTEIN MCPB"/>
    <property type="match status" value="1"/>
</dbReference>
<dbReference type="GO" id="GO:0004888">
    <property type="term" value="F:transmembrane signaling receptor activity"/>
    <property type="evidence" value="ECO:0007669"/>
    <property type="project" value="InterPro"/>
</dbReference>
<evidence type="ECO:0000256" key="11">
    <source>
        <dbReference type="SAM" id="MobiDB-lite"/>
    </source>
</evidence>
<evidence type="ECO:0000256" key="2">
    <source>
        <dbReference type="ARBA" id="ARBA00022475"/>
    </source>
</evidence>
<organism evidence="15 17">
    <name type="scientific">Pseudomonas tohonis</name>
    <dbReference type="NCBI Taxonomy" id="2725477"/>
    <lineage>
        <taxon>Bacteria</taxon>
        <taxon>Pseudomonadati</taxon>
        <taxon>Pseudomonadota</taxon>
        <taxon>Gammaproteobacteria</taxon>
        <taxon>Pseudomonadales</taxon>
        <taxon>Pseudomonadaceae</taxon>
        <taxon>Pseudomonas</taxon>
    </lineage>
</organism>
<dbReference type="PANTHER" id="PTHR32089:SF120">
    <property type="entry name" value="METHYL-ACCEPTING CHEMOTAXIS PROTEIN TLPQ"/>
    <property type="match status" value="1"/>
</dbReference>
<evidence type="ECO:0000259" key="14">
    <source>
        <dbReference type="PROSITE" id="PS50885"/>
    </source>
</evidence>
<feature type="region of interest" description="Disordered" evidence="11">
    <location>
        <begin position="316"/>
        <end position="339"/>
    </location>
</feature>
<evidence type="ECO:0000256" key="5">
    <source>
        <dbReference type="ARBA" id="ARBA00022692"/>
    </source>
</evidence>
<dbReference type="SMART" id="SM00304">
    <property type="entry name" value="HAMP"/>
    <property type="match status" value="2"/>
</dbReference>
<evidence type="ECO:0000313" key="17">
    <source>
        <dbReference type="Proteomes" id="UP000509383"/>
    </source>
</evidence>
<dbReference type="InterPro" id="IPR047347">
    <property type="entry name" value="YvaQ-like_sensor"/>
</dbReference>
<comment type="subcellular location">
    <subcellularLocation>
        <location evidence="1">Cell membrane</location>
        <topology evidence="1">Multi-pass membrane protein</topology>
    </subcellularLocation>
</comment>
<dbReference type="GO" id="GO:0007165">
    <property type="term" value="P:signal transduction"/>
    <property type="evidence" value="ECO:0007669"/>
    <property type="project" value="UniProtKB-KW"/>
</dbReference>
<dbReference type="EMBL" id="AP023189">
    <property type="protein sequence ID" value="BCG24087.1"/>
    <property type="molecule type" value="Genomic_DNA"/>
</dbReference>
<dbReference type="InterPro" id="IPR024478">
    <property type="entry name" value="HlyB_4HB_MCP"/>
</dbReference>
<keyword evidence="5 12" id="KW-0812">Transmembrane</keyword>
<dbReference type="PROSITE" id="PS50111">
    <property type="entry name" value="CHEMOTAXIS_TRANSDUC_2"/>
    <property type="match status" value="1"/>
</dbReference>
<dbReference type="CDD" id="cd11386">
    <property type="entry name" value="MCP_signal"/>
    <property type="match status" value="1"/>
</dbReference>
<dbReference type="GO" id="GO:0006935">
    <property type="term" value="P:chemotaxis"/>
    <property type="evidence" value="ECO:0007669"/>
    <property type="project" value="UniProtKB-KW"/>
</dbReference>
<dbReference type="KEGG" id="ptw:TUM18999_22780"/>
<dbReference type="PROSITE" id="PS50885">
    <property type="entry name" value="HAMP"/>
    <property type="match status" value="1"/>
</dbReference>
<dbReference type="InterPro" id="IPR003660">
    <property type="entry name" value="HAMP_dom"/>
</dbReference>
<keyword evidence="7 12" id="KW-0472">Membrane</keyword>
<keyword evidence="6 12" id="KW-1133">Transmembrane helix</keyword>
<evidence type="ECO:0000259" key="13">
    <source>
        <dbReference type="PROSITE" id="PS50111"/>
    </source>
</evidence>
<keyword evidence="8 10" id="KW-0807">Transducer</keyword>
<feature type="domain" description="Methyl-accepting transducer" evidence="13">
    <location>
        <begin position="269"/>
        <end position="505"/>
    </location>
</feature>
<evidence type="ECO:0000313" key="16">
    <source>
        <dbReference type="EMBL" id="GJN55622.1"/>
    </source>
</evidence>
<dbReference type="Proteomes" id="UP000509383">
    <property type="component" value="Chromosome"/>
</dbReference>
<dbReference type="EMBL" id="BQKM01000020">
    <property type="protein sequence ID" value="GJN55622.1"/>
    <property type="molecule type" value="Genomic_DNA"/>
</dbReference>
<evidence type="ECO:0000256" key="7">
    <source>
        <dbReference type="ARBA" id="ARBA00023136"/>
    </source>
</evidence>
<dbReference type="RefSeq" id="WP_173178326.1">
    <property type="nucleotide sequence ID" value="NZ_AP023189.1"/>
</dbReference>
<keyword evidence="2" id="KW-1003">Cell membrane</keyword>
<dbReference type="Pfam" id="PF00015">
    <property type="entry name" value="MCPsignal"/>
    <property type="match status" value="1"/>
</dbReference>
<accession>A0A6J4E2X6</accession>
<keyword evidence="18" id="KW-1185">Reference proteome</keyword>
<dbReference type="InterPro" id="IPR004090">
    <property type="entry name" value="Chemotax_Me-accpt_rcpt"/>
</dbReference>
<dbReference type="Pfam" id="PF00672">
    <property type="entry name" value="HAMP"/>
    <property type="match status" value="1"/>
</dbReference>
<gene>
    <name evidence="15" type="ORF">TUM18999_22780</name>
    <name evidence="16" type="ORF">TUM20286_53740</name>
</gene>
<dbReference type="GO" id="GO:0005886">
    <property type="term" value="C:plasma membrane"/>
    <property type="evidence" value="ECO:0007669"/>
    <property type="project" value="UniProtKB-SubCell"/>
</dbReference>
<dbReference type="Proteomes" id="UP001054892">
    <property type="component" value="Unassembled WGS sequence"/>
</dbReference>